<accession>A0AAD1V5W4</accession>
<evidence type="ECO:0000256" key="1">
    <source>
        <dbReference type="SAM" id="Coils"/>
    </source>
</evidence>
<dbReference type="AlphaFoldDB" id="A0AAD1V5W4"/>
<name>A0AAD1V5W4_PLAAG</name>
<organism evidence="3 4">
    <name type="scientific">Planktothrix agardhii</name>
    <name type="common">Oscillatoria agardhii</name>
    <dbReference type="NCBI Taxonomy" id="1160"/>
    <lineage>
        <taxon>Bacteria</taxon>
        <taxon>Bacillati</taxon>
        <taxon>Cyanobacteriota</taxon>
        <taxon>Cyanophyceae</taxon>
        <taxon>Oscillatoriophycideae</taxon>
        <taxon>Oscillatoriales</taxon>
        <taxon>Microcoleaceae</taxon>
        <taxon>Planktothrix</taxon>
    </lineage>
</organism>
<dbReference type="InterPro" id="IPR007159">
    <property type="entry name" value="SpoVT-AbrB_dom"/>
</dbReference>
<dbReference type="Pfam" id="PF04014">
    <property type="entry name" value="MazE_antitoxin"/>
    <property type="match status" value="1"/>
</dbReference>
<dbReference type="Proteomes" id="UP001153761">
    <property type="component" value="Chromosome"/>
</dbReference>
<gene>
    <name evidence="3" type="ORF">PANO66_01974</name>
</gene>
<proteinExistence type="predicted"/>
<dbReference type="InterPro" id="IPR037914">
    <property type="entry name" value="SpoVT-AbrB_sf"/>
</dbReference>
<evidence type="ECO:0000313" key="3">
    <source>
        <dbReference type="EMBL" id="CAD5940961.1"/>
    </source>
</evidence>
<sequence length="95" mass="10617">MKAPELEIKQIPIVLGQKGEITIPQVIQDSLNINEGDHLILLQIGDLIVLTPQQPQVPQLIDQIATLMENENVSLTDLLAGLEAEREMINREQRS</sequence>
<dbReference type="SUPFAM" id="SSF89447">
    <property type="entry name" value="AbrB/MazE/MraZ-like"/>
    <property type="match status" value="1"/>
</dbReference>
<feature type="domain" description="SpoVT-AbrB" evidence="2">
    <location>
        <begin position="16"/>
        <end position="55"/>
    </location>
</feature>
<dbReference type="EMBL" id="LR882963">
    <property type="protein sequence ID" value="CAD5940961.1"/>
    <property type="molecule type" value="Genomic_DNA"/>
</dbReference>
<feature type="coiled-coil region" evidence="1">
    <location>
        <begin position="65"/>
        <end position="92"/>
    </location>
</feature>
<evidence type="ECO:0000259" key="2">
    <source>
        <dbReference type="Pfam" id="PF04014"/>
    </source>
</evidence>
<dbReference type="RefSeq" id="WP_202806345.1">
    <property type="nucleotide sequence ID" value="NZ_JBAVBW010000147.1"/>
</dbReference>
<dbReference type="Gene3D" id="2.10.260.10">
    <property type="match status" value="1"/>
</dbReference>
<protein>
    <recommendedName>
        <fullName evidence="2">SpoVT-AbrB domain-containing protein</fullName>
    </recommendedName>
</protein>
<keyword evidence="1" id="KW-0175">Coiled coil</keyword>
<reference evidence="3" key="1">
    <citation type="submission" date="2020-09" db="EMBL/GenBank/DDBJ databases">
        <authorList>
            <person name="Blom J."/>
        </authorList>
    </citation>
    <scope>NUCLEOTIDE SEQUENCE</scope>
    <source>
        <strain evidence="3">No.66</strain>
    </source>
</reference>
<dbReference type="GO" id="GO:0003677">
    <property type="term" value="F:DNA binding"/>
    <property type="evidence" value="ECO:0007669"/>
    <property type="project" value="InterPro"/>
</dbReference>
<evidence type="ECO:0000313" key="4">
    <source>
        <dbReference type="Proteomes" id="UP001153761"/>
    </source>
</evidence>